<evidence type="ECO:0000256" key="1">
    <source>
        <dbReference type="ARBA" id="ARBA00023015"/>
    </source>
</evidence>
<feature type="region of interest" description="Disordered" evidence="5">
    <location>
        <begin position="69"/>
        <end position="88"/>
    </location>
</feature>
<dbReference type="InterPro" id="IPR009057">
    <property type="entry name" value="Homeodomain-like_sf"/>
</dbReference>
<dbReference type="InterPro" id="IPR050109">
    <property type="entry name" value="HTH-type_TetR-like_transc_reg"/>
</dbReference>
<dbReference type="EMBL" id="JAAXOW010000001">
    <property type="protein sequence ID" value="NKX92456.1"/>
    <property type="molecule type" value="Genomic_DNA"/>
</dbReference>
<feature type="domain" description="HTH tetR-type" evidence="6">
    <location>
        <begin position="86"/>
        <end position="146"/>
    </location>
</feature>
<dbReference type="Gene3D" id="1.10.357.10">
    <property type="entry name" value="Tetracycline Repressor, domain 2"/>
    <property type="match status" value="1"/>
</dbReference>
<dbReference type="GO" id="GO:0000976">
    <property type="term" value="F:transcription cis-regulatory region binding"/>
    <property type="evidence" value="ECO:0007669"/>
    <property type="project" value="TreeGrafter"/>
</dbReference>
<feature type="DNA-binding region" description="H-T-H motif" evidence="4">
    <location>
        <begin position="109"/>
        <end position="128"/>
    </location>
</feature>
<gene>
    <name evidence="7" type="ORF">HF995_04060</name>
</gene>
<dbReference type="SUPFAM" id="SSF46689">
    <property type="entry name" value="Homeodomain-like"/>
    <property type="match status" value="1"/>
</dbReference>
<feature type="region of interest" description="Disordered" evidence="5">
    <location>
        <begin position="1"/>
        <end position="24"/>
    </location>
</feature>
<dbReference type="InterPro" id="IPR001647">
    <property type="entry name" value="HTH_TetR"/>
</dbReference>
<accession>A0A9X5F9S5</accession>
<evidence type="ECO:0000313" key="7">
    <source>
        <dbReference type="EMBL" id="NKX92456.1"/>
    </source>
</evidence>
<keyword evidence="1" id="KW-0805">Transcription regulation</keyword>
<dbReference type="Pfam" id="PF00440">
    <property type="entry name" value="TetR_N"/>
    <property type="match status" value="1"/>
</dbReference>
<dbReference type="PRINTS" id="PR00455">
    <property type="entry name" value="HTHTETR"/>
</dbReference>
<protein>
    <submittedName>
        <fullName evidence="7">TetR/AcrR family transcriptional regulator</fullName>
    </submittedName>
</protein>
<proteinExistence type="predicted"/>
<dbReference type="RefSeq" id="WP_168446489.1">
    <property type="nucleotide sequence ID" value="NZ_JAAXOW010000001.1"/>
</dbReference>
<name>A0A9X5F9S5_9MICO</name>
<organism evidence="7 8">
    <name type="scientific">Sanguibacter hominis ATCC BAA-789</name>
    <dbReference type="NCBI Taxonomy" id="1312740"/>
    <lineage>
        <taxon>Bacteria</taxon>
        <taxon>Bacillati</taxon>
        <taxon>Actinomycetota</taxon>
        <taxon>Actinomycetes</taxon>
        <taxon>Micrococcales</taxon>
        <taxon>Sanguibacteraceae</taxon>
        <taxon>Sanguibacter</taxon>
    </lineage>
</organism>
<evidence type="ECO:0000313" key="8">
    <source>
        <dbReference type="Proteomes" id="UP000774283"/>
    </source>
</evidence>
<keyword evidence="2 4" id="KW-0238">DNA-binding</keyword>
<keyword evidence="8" id="KW-1185">Reference proteome</keyword>
<sequence length="287" mass="30269">MSGTDSTPGPDDRSPRDESLGAATRALRDATVALTRLIRDEVAAVGPDVNEAVNSALREAARGLTDVSEKVARNAATSDRRRNRAEQTRTDLLDAAERVIARKGYEGASVEDIASDAGYTKGALYSNFGSKSGLFIALAHRWFDAPDAGPGARGARIDGLFTAVRDHDAGDAAALRRWLTTAQEDPQLLLPIEFAAFALRHPGSRDELGGLLTAALDRVAQQIAALRTGADPTATPEQAPTEHDHDTALAVVSVYLTANLLGAATGSPTSSPAAVARVVERLLVDRR</sequence>
<evidence type="ECO:0000259" key="6">
    <source>
        <dbReference type="PROSITE" id="PS50977"/>
    </source>
</evidence>
<dbReference type="GO" id="GO:0003700">
    <property type="term" value="F:DNA-binding transcription factor activity"/>
    <property type="evidence" value="ECO:0007669"/>
    <property type="project" value="TreeGrafter"/>
</dbReference>
<comment type="caution">
    <text evidence="7">The sequence shown here is derived from an EMBL/GenBank/DDBJ whole genome shotgun (WGS) entry which is preliminary data.</text>
</comment>
<dbReference type="PANTHER" id="PTHR30055">
    <property type="entry name" value="HTH-TYPE TRANSCRIPTIONAL REGULATOR RUTR"/>
    <property type="match status" value="1"/>
</dbReference>
<evidence type="ECO:0000256" key="2">
    <source>
        <dbReference type="ARBA" id="ARBA00023125"/>
    </source>
</evidence>
<dbReference type="Proteomes" id="UP000774283">
    <property type="component" value="Unassembled WGS sequence"/>
</dbReference>
<evidence type="ECO:0000256" key="4">
    <source>
        <dbReference type="PROSITE-ProRule" id="PRU00335"/>
    </source>
</evidence>
<evidence type="ECO:0000256" key="5">
    <source>
        <dbReference type="SAM" id="MobiDB-lite"/>
    </source>
</evidence>
<dbReference type="AlphaFoldDB" id="A0A9X5F9S5"/>
<keyword evidence="3" id="KW-0804">Transcription</keyword>
<feature type="compositionally biased region" description="Basic and acidic residues" evidence="5">
    <location>
        <begin position="10"/>
        <end position="19"/>
    </location>
</feature>
<evidence type="ECO:0000256" key="3">
    <source>
        <dbReference type="ARBA" id="ARBA00023163"/>
    </source>
</evidence>
<dbReference type="PROSITE" id="PS50977">
    <property type="entry name" value="HTH_TETR_2"/>
    <property type="match status" value="1"/>
</dbReference>
<dbReference type="PANTHER" id="PTHR30055:SF234">
    <property type="entry name" value="HTH-TYPE TRANSCRIPTIONAL REGULATOR BETI"/>
    <property type="match status" value="1"/>
</dbReference>
<reference evidence="7 8" key="1">
    <citation type="submission" date="2020-04" db="EMBL/GenBank/DDBJ databases">
        <title>MicrobeNet Type strains.</title>
        <authorList>
            <person name="Nicholson A.C."/>
        </authorList>
    </citation>
    <scope>NUCLEOTIDE SEQUENCE [LARGE SCALE GENOMIC DNA]</scope>
    <source>
        <strain evidence="7 8">ATCC BAA-789</strain>
    </source>
</reference>